<keyword evidence="3" id="KW-1185">Reference proteome</keyword>
<evidence type="ECO:0000313" key="3">
    <source>
        <dbReference type="Proteomes" id="UP001396898"/>
    </source>
</evidence>
<gene>
    <name evidence="2" type="ORF">PG991_015923</name>
</gene>
<evidence type="ECO:0000256" key="1">
    <source>
        <dbReference type="SAM" id="MobiDB-lite"/>
    </source>
</evidence>
<comment type="caution">
    <text evidence="2">The sequence shown here is derived from an EMBL/GenBank/DDBJ whole genome shotgun (WGS) entry which is preliminary data.</text>
</comment>
<feature type="region of interest" description="Disordered" evidence="1">
    <location>
        <begin position="108"/>
        <end position="142"/>
    </location>
</feature>
<organism evidence="2 3">
    <name type="scientific">Apiospora marii</name>
    <dbReference type="NCBI Taxonomy" id="335849"/>
    <lineage>
        <taxon>Eukaryota</taxon>
        <taxon>Fungi</taxon>
        <taxon>Dikarya</taxon>
        <taxon>Ascomycota</taxon>
        <taxon>Pezizomycotina</taxon>
        <taxon>Sordariomycetes</taxon>
        <taxon>Xylariomycetidae</taxon>
        <taxon>Amphisphaeriales</taxon>
        <taxon>Apiosporaceae</taxon>
        <taxon>Apiospora</taxon>
    </lineage>
</organism>
<accession>A0ABR1R0U5</accession>
<dbReference type="EMBL" id="JAQQWI010000024">
    <property type="protein sequence ID" value="KAK7994335.1"/>
    <property type="molecule type" value="Genomic_DNA"/>
</dbReference>
<reference evidence="2 3" key="1">
    <citation type="submission" date="2023-01" db="EMBL/GenBank/DDBJ databases">
        <title>Analysis of 21 Apiospora genomes using comparative genomics revels a genus with tremendous synthesis potential of carbohydrate active enzymes and secondary metabolites.</title>
        <authorList>
            <person name="Sorensen T."/>
        </authorList>
    </citation>
    <scope>NUCLEOTIDE SEQUENCE [LARGE SCALE GENOMIC DNA]</scope>
    <source>
        <strain evidence="2 3">CBS 20057</strain>
    </source>
</reference>
<name>A0ABR1R0U5_9PEZI</name>
<dbReference type="Proteomes" id="UP001396898">
    <property type="component" value="Unassembled WGS sequence"/>
</dbReference>
<proteinExistence type="predicted"/>
<feature type="compositionally biased region" description="Acidic residues" evidence="1">
    <location>
        <begin position="116"/>
        <end position="126"/>
    </location>
</feature>
<evidence type="ECO:0000313" key="2">
    <source>
        <dbReference type="EMBL" id="KAK7994335.1"/>
    </source>
</evidence>
<sequence length="142" mass="15904">MASKMSNASAQPGPKPPNLRAMRLYHRYRKCWAILDSILSASAAFAALPAEKQALIRDTCTEAITENLDDLEDHMPRRTMYDYDGAVLAAVKSAVYWNPDVLAWNEDDWAIPAENDKDENEDEDEDHGIPKCHGHLLGPQLP</sequence>
<protein>
    <submittedName>
        <fullName evidence="2">Uncharacterized protein</fullName>
    </submittedName>
</protein>